<evidence type="ECO:0008006" key="4">
    <source>
        <dbReference type="Google" id="ProtNLM"/>
    </source>
</evidence>
<dbReference type="SUPFAM" id="SSF90257">
    <property type="entry name" value="Myosin rod fragments"/>
    <property type="match status" value="1"/>
</dbReference>
<organism evidence="2 3">
    <name type="scientific">Rotaria magnacalcarata</name>
    <dbReference type="NCBI Taxonomy" id="392030"/>
    <lineage>
        <taxon>Eukaryota</taxon>
        <taxon>Metazoa</taxon>
        <taxon>Spiralia</taxon>
        <taxon>Gnathifera</taxon>
        <taxon>Rotifera</taxon>
        <taxon>Eurotatoria</taxon>
        <taxon>Bdelloidea</taxon>
        <taxon>Philodinida</taxon>
        <taxon>Philodinidae</taxon>
        <taxon>Rotaria</taxon>
    </lineage>
</organism>
<accession>A0A8S2YZE0</accession>
<dbReference type="Proteomes" id="UP000681967">
    <property type="component" value="Unassembled WGS sequence"/>
</dbReference>
<feature type="coiled-coil region" evidence="1">
    <location>
        <begin position="3"/>
        <end position="65"/>
    </location>
</feature>
<feature type="non-terminal residue" evidence="2">
    <location>
        <position position="1"/>
    </location>
</feature>
<gene>
    <name evidence="2" type="ORF">BYL167_LOCUS39905</name>
</gene>
<name>A0A8S2YZE0_9BILA</name>
<evidence type="ECO:0000313" key="2">
    <source>
        <dbReference type="EMBL" id="CAF4595683.1"/>
    </source>
</evidence>
<comment type="caution">
    <text evidence="2">The sequence shown here is derived from an EMBL/GenBank/DDBJ whole genome shotgun (WGS) entry which is preliminary data.</text>
</comment>
<dbReference type="Gene3D" id="1.20.5.340">
    <property type="match status" value="1"/>
</dbReference>
<proteinExistence type="predicted"/>
<keyword evidence="1" id="KW-0175">Coiled coil</keyword>
<dbReference type="AlphaFoldDB" id="A0A8S2YZE0"/>
<evidence type="ECO:0000256" key="1">
    <source>
        <dbReference type="SAM" id="Coils"/>
    </source>
</evidence>
<sequence length="80" mass="9217">QTLDELEGGLEREKKARADLDKSKRKLEVDLKTSQGNLEELDRARRELEENLKRKDQEIQQIGTRLEDEQGQAASLGKKI</sequence>
<feature type="non-terminal residue" evidence="2">
    <location>
        <position position="80"/>
    </location>
</feature>
<reference evidence="2" key="1">
    <citation type="submission" date="2021-02" db="EMBL/GenBank/DDBJ databases">
        <authorList>
            <person name="Nowell W R."/>
        </authorList>
    </citation>
    <scope>NUCLEOTIDE SEQUENCE</scope>
</reference>
<evidence type="ECO:0000313" key="3">
    <source>
        <dbReference type="Proteomes" id="UP000681967"/>
    </source>
</evidence>
<protein>
    <recommendedName>
        <fullName evidence="4">Myosin heavy chain</fullName>
    </recommendedName>
</protein>
<dbReference type="EMBL" id="CAJOBH010097289">
    <property type="protein sequence ID" value="CAF4595683.1"/>
    <property type="molecule type" value="Genomic_DNA"/>
</dbReference>